<reference evidence="1 2" key="1">
    <citation type="journal article" date="2021" name="BMC Genomics">
        <title>Datura genome reveals duplications of psychoactive alkaloid biosynthetic genes and high mutation rate following tissue culture.</title>
        <authorList>
            <person name="Rajewski A."/>
            <person name="Carter-House D."/>
            <person name="Stajich J."/>
            <person name="Litt A."/>
        </authorList>
    </citation>
    <scope>NUCLEOTIDE SEQUENCE [LARGE SCALE GENOMIC DNA]</scope>
    <source>
        <strain evidence="1">AR-01</strain>
    </source>
</reference>
<protein>
    <submittedName>
        <fullName evidence="1">Uncharacterized protein</fullName>
    </submittedName>
</protein>
<evidence type="ECO:0000313" key="2">
    <source>
        <dbReference type="Proteomes" id="UP000823775"/>
    </source>
</evidence>
<dbReference type="EMBL" id="JACEIK010000644">
    <property type="protein sequence ID" value="MCD7460266.1"/>
    <property type="molecule type" value="Genomic_DNA"/>
</dbReference>
<dbReference type="Proteomes" id="UP000823775">
    <property type="component" value="Unassembled WGS sequence"/>
</dbReference>
<accession>A0ABS8SN60</accession>
<sequence>MSKISPAAGLSQRVVLSHTRPMERVPTHGFPKKILLKKFYTGFDLLTRSMENNMASGCFMDKMCDSITTILDRIARHNQARHTGDHGGVSLLASPIYEPSYEGELGEILDDGNHEN</sequence>
<name>A0ABS8SN60_DATST</name>
<organism evidence="1 2">
    <name type="scientific">Datura stramonium</name>
    <name type="common">Jimsonweed</name>
    <name type="synonym">Common thornapple</name>
    <dbReference type="NCBI Taxonomy" id="4076"/>
    <lineage>
        <taxon>Eukaryota</taxon>
        <taxon>Viridiplantae</taxon>
        <taxon>Streptophyta</taxon>
        <taxon>Embryophyta</taxon>
        <taxon>Tracheophyta</taxon>
        <taxon>Spermatophyta</taxon>
        <taxon>Magnoliopsida</taxon>
        <taxon>eudicotyledons</taxon>
        <taxon>Gunneridae</taxon>
        <taxon>Pentapetalae</taxon>
        <taxon>asterids</taxon>
        <taxon>lamiids</taxon>
        <taxon>Solanales</taxon>
        <taxon>Solanaceae</taxon>
        <taxon>Solanoideae</taxon>
        <taxon>Datureae</taxon>
        <taxon>Datura</taxon>
    </lineage>
</organism>
<comment type="caution">
    <text evidence="1">The sequence shown here is derived from an EMBL/GenBank/DDBJ whole genome shotgun (WGS) entry which is preliminary data.</text>
</comment>
<gene>
    <name evidence="1" type="ORF">HAX54_043183</name>
</gene>
<keyword evidence="2" id="KW-1185">Reference proteome</keyword>
<proteinExistence type="predicted"/>
<evidence type="ECO:0000313" key="1">
    <source>
        <dbReference type="EMBL" id="MCD7460266.1"/>
    </source>
</evidence>